<accession>A0A1E3HBJ7</accession>
<dbReference type="GeneID" id="30158558"/>
<evidence type="ECO:0000313" key="2">
    <source>
        <dbReference type="Proteomes" id="UP000094065"/>
    </source>
</evidence>
<organism evidence="1 2">
    <name type="scientific">Cryptococcus amylolentus CBS 6039</name>
    <dbReference type="NCBI Taxonomy" id="1295533"/>
    <lineage>
        <taxon>Eukaryota</taxon>
        <taxon>Fungi</taxon>
        <taxon>Dikarya</taxon>
        <taxon>Basidiomycota</taxon>
        <taxon>Agaricomycotina</taxon>
        <taxon>Tremellomycetes</taxon>
        <taxon>Tremellales</taxon>
        <taxon>Cryptococcaceae</taxon>
        <taxon>Cryptococcus</taxon>
    </lineage>
</organism>
<name>A0A1E3HBJ7_9TREE</name>
<sequence>MVAVEKFTKSMPVPPAAHDYSGLPAVASYPKTNYYPTAIVPIRPKIRGPKAFTMSMTIPPTTYDITYDITDDNIKSAIQDYKSEEAKLDACPAVTRRIIDLKMKELGRGGWEEFATKKRAENMRIFVQDMARLGWNVELAKRAEAERDGDGRCLGASHRVGSEVEM</sequence>
<dbReference type="Proteomes" id="UP000094065">
    <property type="component" value="Unassembled WGS sequence"/>
</dbReference>
<proteinExistence type="predicted"/>
<gene>
    <name evidence="1" type="ORF">L202_07249</name>
</gene>
<dbReference type="EMBL" id="AWGJ01000012">
    <property type="protein sequence ID" value="ODN73707.1"/>
    <property type="molecule type" value="Genomic_DNA"/>
</dbReference>
<reference evidence="1 2" key="1">
    <citation type="submission" date="2016-06" db="EMBL/GenBank/DDBJ databases">
        <title>Evolution of pathogenesis and genome organization in the Tremellales.</title>
        <authorList>
            <person name="Cuomo C."/>
            <person name="Litvintseva A."/>
            <person name="Heitman J."/>
            <person name="Chen Y."/>
            <person name="Sun S."/>
            <person name="Springer D."/>
            <person name="Dromer F."/>
            <person name="Young S."/>
            <person name="Zeng Q."/>
            <person name="Chapman S."/>
            <person name="Gujja S."/>
            <person name="Saif S."/>
            <person name="Birren B."/>
        </authorList>
    </citation>
    <scope>NUCLEOTIDE SEQUENCE [LARGE SCALE GENOMIC DNA]</scope>
    <source>
        <strain evidence="1 2">CBS 6039</strain>
    </source>
</reference>
<protein>
    <submittedName>
        <fullName evidence="1">Uncharacterized protein</fullName>
    </submittedName>
</protein>
<keyword evidence="2" id="KW-1185">Reference proteome</keyword>
<dbReference type="RefSeq" id="XP_018989569.1">
    <property type="nucleotide sequence ID" value="XM_019141926.1"/>
</dbReference>
<evidence type="ECO:0000313" key="1">
    <source>
        <dbReference type="EMBL" id="ODN73707.1"/>
    </source>
</evidence>
<dbReference type="AlphaFoldDB" id="A0A1E3HBJ7"/>
<comment type="caution">
    <text evidence="1">The sequence shown here is derived from an EMBL/GenBank/DDBJ whole genome shotgun (WGS) entry which is preliminary data.</text>
</comment>